<feature type="transmembrane region" description="Helical" evidence="1">
    <location>
        <begin position="97"/>
        <end position="120"/>
    </location>
</feature>
<dbReference type="OrthoDB" id="9934636at2"/>
<protein>
    <submittedName>
        <fullName evidence="2">Uncharacterized protein</fullName>
    </submittedName>
</protein>
<reference evidence="2 3" key="1">
    <citation type="submission" date="2019-02" db="EMBL/GenBank/DDBJ databases">
        <title>Sequencing the genomes of 1000 actinobacteria strains.</title>
        <authorList>
            <person name="Klenk H.-P."/>
        </authorList>
    </citation>
    <scope>NUCLEOTIDE SEQUENCE [LARGE SCALE GENOMIC DNA]</scope>
    <source>
        <strain evidence="2 3">DSM 18319</strain>
    </source>
</reference>
<keyword evidence="1" id="KW-0472">Membrane</keyword>
<evidence type="ECO:0000313" key="3">
    <source>
        <dbReference type="Proteomes" id="UP000291483"/>
    </source>
</evidence>
<dbReference type="AlphaFoldDB" id="A0A4Q8APD1"/>
<dbReference type="EMBL" id="SHLC01000001">
    <property type="protein sequence ID" value="RZU65933.1"/>
    <property type="molecule type" value="Genomic_DNA"/>
</dbReference>
<feature type="transmembrane region" description="Helical" evidence="1">
    <location>
        <begin position="132"/>
        <end position="158"/>
    </location>
</feature>
<feature type="transmembrane region" description="Helical" evidence="1">
    <location>
        <begin position="49"/>
        <end position="76"/>
    </location>
</feature>
<evidence type="ECO:0000256" key="1">
    <source>
        <dbReference type="SAM" id="Phobius"/>
    </source>
</evidence>
<proteinExistence type="predicted"/>
<dbReference type="Proteomes" id="UP000291483">
    <property type="component" value="Unassembled WGS sequence"/>
</dbReference>
<sequence length="175" mass="18722">MKPWLNPKRALWLGIVLTLVGFASRWLPVLLAPTQLRSDTDAITIAVALGYGVATQLGIAFVAFSLLGHVLVGTVGRATAEDGEGVHLRRTFTPRRVLVLGCALAVVGFLLEVFLVNWTQAVSGQGGLVRDFVFYLVPLLRTVLLPLGVLLIPGAWLLQLLGSGSVSKLANSRVD</sequence>
<keyword evidence="1" id="KW-0812">Transmembrane</keyword>
<comment type="caution">
    <text evidence="2">The sequence shown here is derived from an EMBL/GenBank/DDBJ whole genome shotgun (WGS) entry which is preliminary data.</text>
</comment>
<keyword evidence="3" id="KW-1185">Reference proteome</keyword>
<dbReference type="RefSeq" id="WP_130506203.1">
    <property type="nucleotide sequence ID" value="NZ_SHLC01000001.1"/>
</dbReference>
<keyword evidence="1" id="KW-1133">Transmembrane helix</keyword>
<gene>
    <name evidence="2" type="ORF">EV379_2276</name>
</gene>
<evidence type="ECO:0000313" key="2">
    <source>
        <dbReference type="EMBL" id="RZU65933.1"/>
    </source>
</evidence>
<accession>A0A4Q8APD1</accession>
<organism evidence="2 3">
    <name type="scientific">Microterricola gilva</name>
    <dbReference type="NCBI Taxonomy" id="393267"/>
    <lineage>
        <taxon>Bacteria</taxon>
        <taxon>Bacillati</taxon>
        <taxon>Actinomycetota</taxon>
        <taxon>Actinomycetes</taxon>
        <taxon>Micrococcales</taxon>
        <taxon>Microbacteriaceae</taxon>
        <taxon>Microterricola</taxon>
    </lineage>
</organism>
<name>A0A4Q8APD1_9MICO</name>